<dbReference type="PANTHER" id="PTHR14859:SF0">
    <property type="entry name" value="ENDONUCLEASE_EXONUCLEASE_PHOSPHATASE FAMILY PROTEIN, EXPRESSED"/>
    <property type="match status" value="1"/>
</dbReference>
<dbReference type="OrthoDB" id="200415at2759"/>
<dbReference type="InterPro" id="IPR036691">
    <property type="entry name" value="Endo/exonu/phosph_ase_sf"/>
</dbReference>
<protein>
    <submittedName>
        <fullName evidence="2">PGAP2-interacting protein</fullName>
    </submittedName>
</protein>
<dbReference type="GO" id="GO:0016020">
    <property type="term" value="C:membrane"/>
    <property type="evidence" value="ECO:0007669"/>
    <property type="project" value="GOC"/>
</dbReference>
<evidence type="ECO:0000313" key="2">
    <source>
        <dbReference type="EMBL" id="GIQ86374.1"/>
    </source>
</evidence>
<name>A0A9K3D325_9EUKA</name>
<dbReference type="GO" id="GO:0005783">
    <property type="term" value="C:endoplasmic reticulum"/>
    <property type="evidence" value="ECO:0007669"/>
    <property type="project" value="TreeGrafter"/>
</dbReference>
<dbReference type="SUPFAM" id="SSF56219">
    <property type="entry name" value="DNase I-like"/>
    <property type="match status" value="1"/>
</dbReference>
<dbReference type="EMBL" id="BDIP01002492">
    <property type="protein sequence ID" value="GIQ86374.1"/>
    <property type="molecule type" value="Genomic_DNA"/>
</dbReference>
<reference evidence="2 3" key="1">
    <citation type="journal article" date="2018" name="PLoS ONE">
        <title>The draft genome of Kipferlia bialata reveals reductive genome evolution in fornicate parasites.</title>
        <authorList>
            <person name="Tanifuji G."/>
            <person name="Takabayashi S."/>
            <person name="Kume K."/>
            <person name="Takagi M."/>
            <person name="Nakayama T."/>
            <person name="Kamikawa R."/>
            <person name="Inagaki Y."/>
            <person name="Hashimoto T."/>
        </authorList>
    </citation>
    <scope>NUCLEOTIDE SEQUENCE [LARGE SCALE GENOMIC DNA]</scope>
    <source>
        <strain evidence="2">NY0173</strain>
    </source>
</reference>
<accession>A0A9K3D325</accession>
<dbReference type="InterPro" id="IPR005135">
    <property type="entry name" value="Endo/exonuclease/phosphatase"/>
</dbReference>
<dbReference type="InterPro" id="IPR051916">
    <property type="entry name" value="GPI-anchor_lipid_remodeler"/>
</dbReference>
<feature type="domain" description="Endonuclease/exonuclease/phosphatase" evidence="1">
    <location>
        <begin position="22"/>
        <end position="371"/>
    </location>
</feature>
<organism evidence="2 3">
    <name type="scientific">Kipferlia bialata</name>
    <dbReference type="NCBI Taxonomy" id="797122"/>
    <lineage>
        <taxon>Eukaryota</taxon>
        <taxon>Metamonada</taxon>
        <taxon>Carpediemonas-like organisms</taxon>
        <taxon>Kipferlia</taxon>
    </lineage>
</organism>
<evidence type="ECO:0000259" key="1">
    <source>
        <dbReference type="Pfam" id="PF03372"/>
    </source>
</evidence>
<comment type="caution">
    <text evidence="2">The sequence shown here is derived from an EMBL/GenBank/DDBJ whole genome shotgun (WGS) entry which is preliminary data.</text>
</comment>
<proteinExistence type="predicted"/>
<dbReference type="AlphaFoldDB" id="A0A9K3D325"/>
<dbReference type="Proteomes" id="UP000265618">
    <property type="component" value="Unassembled WGS sequence"/>
</dbReference>
<sequence>MKIVSLNIHFWSNEEGKFAGAELFDFIASLDRDVYCLQEVYYSAGMLAKGTNTFDEQKRGTPVKISCESLHINSLSVCVDTTSDSLLRKSLLRMLGLPKAQQYELIDMFGIPVKADTVSKDSEYTLQLAKDTALVDHWAHPNQLIEGTALSMLAKRLQCPYAVFSGTDSPNFGNCILSKFPFTQTHTAYLPLPESFKRDWGSRTLTSALIETPVREADRDREREAGSENDCSGKVWVHCTHLDHVSEDARMVQIKEAVESMPSAHAHDSLPAVLVGDFNALLRTDYTDEQWAEIKRIRGQSKWEEPKGDVLTEILSQGWYDSCQISPLGTVSGSVAGTCRFGTRIDYVLVSHKLLRNVRTYKIVATETTDHNAVCVKVDIV</sequence>
<gene>
    <name evidence="2" type="ORF">KIPB_008220</name>
</gene>
<dbReference type="PANTHER" id="PTHR14859">
    <property type="entry name" value="CALCOFLUOR WHITE HYPERSENSITIVE PROTEIN PRECURSOR"/>
    <property type="match status" value="1"/>
</dbReference>
<dbReference type="GO" id="GO:0006506">
    <property type="term" value="P:GPI anchor biosynthetic process"/>
    <property type="evidence" value="ECO:0007669"/>
    <property type="project" value="TreeGrafter"/>
</dbReference>
<keyword evidence="3" id="KW-1185">Reference proteome</keyword>
<evidence type="ECO:0000313" key="3">
    <source>
        <dbReference type="Proteomes" id="UP000265618"/>
    </source>
</evidence>
<dbReference type="GO" id="GO:0003824">
    <property type="term" value="F:catalytic activity"/>
    <property type="evidence" value="ECO:0007669"/>
    <property type="project" value="InterPro"/>
</dbReference>
<dbReference type="Gene3D" id="3.60.10.10">
    <property type="entry name" value="Endonuclease/exonuclease/phosphatase"/>
    <property type="match status" value="1"/>
</dbReference>
<dbReference type="Pfam" id="PF03372">
    <property type="entry name" value="Exo_endo_phos"/>
    <property type="match status" value="1"/>
</dbReference>